<comment type="caution">
    <text evidence="2">The sequence shown here is derived from an EMBL/GenBank/DDBJ whole genome shotgun (WGS) entry which is preliminary data.</text>
</comment>
<dbReference type="Proteomes" id="UP000640583">
    <property type="component" value="Unassembled WGS sequence"/>
</dbReference>
<feature type="signal peptide" evidence="1">
    <location>
        <begin position="1"/>
        <end position="26"/>
    </location>
</feature>
<dbReference type="RefSeq" id="WP_228849244.1">
    <property type="nucleotide sequence ID" value="NZ_JADCKQ010000009.1"/>
</dbReference>
<sequence length="134" mass="14553">MKRNRNIRSAIMAGFFIGAAASGAAAQGWQCQVDASTGNGWIAPSVNITLNSSRSASVHDGITDYYEGGAVQARARQTRNGHRISWSVNAEDDLGNRIRMRYTANIDADNAIHLRADPVDFRGNLSGRGTCWQK</sequence>
<organism evidence="2 3">
    <name type="scientific">Halocynthiibacter styelae</name>
    <dbReference type="NCBI Taxonomy" id="2761955"/>
    <lineage>
        <taxon>Bacteria</taxon>
        <taxon>Pseudomonadati</taxon>
        <taxon>Pseudomonadota</taxon>
        <taxon>Alphaproteobacteria</taxon>
        <taxon>Rhodobacterales</taxon>
        <taxon>Paracoccaceae</taxon>
        <taxon>Halocynthiibacter</taxon>
    </lineage>
</organism>
<gene>
    <name evidence="2" type="ORF">H1D41_12615</name>
</gene>
<keyword evidence="1" id="KW-0732">Signal</keyword>
<accession>A0A8J7LWJ9</accession>
<reference evidence="2" key="1">
    <citation type="submission" date="2020-10" db="EMBL/GenBank/DDBJ databases">
        <title>Paenihalocynthiibacter styelae gen. nov., sp. nov., isolated from stalked sea squirt Styela clava.</title>
        <authorList>
            <person name="Kim Y.-O."/>
            <person name="Yoon J.-H."/>
        </authorList>
    </citation>
    <scope>NUCLEOTIDE SEQUENCE</scope>
    <source>
        <strain evidence="2">MYP1-1</strain>
    </source>
</reference>
<evidence type="ECO:0000313" key="2">
    <source>
        <dbReference type="EMBL" id="MBI1494482.1"/>
    </source>
</evidence>
<feature type="chain" id="PRO_5035216536" evidence="1">
    <location>
        <begin position="27"/>
        <end position="134"/>
    </location>
</feature>
<evidence type="ECO:0000256" key="1">
    <source>
        <dbReference type="SAM" id="SignalP"/>
    </source>
</evidence>
<proteinExistence type="predicted"/>
<evidence type="ECO:0000313" key="3">
    <source>
        <dbReference type="Proteomes" id="UP000640583"/>
    </source>
</evidence>
<keyword evidence="3" id="KW-1185">Reference proteome</keyword>
<dbReference type="EMBL" id="JADCKQ010000009">
    <property type="protein sequence ID" value="MBI1494482.1"/>
    <property type="molecule type" value="Genomic_DNA"/>
</dbReference>
<dbReference type="AlphaFoldDB" id="A0A8J7LWJ9"/>
<protein>
    <submittedName>
        <fullName evidence="2">Uncharacterized protein</fullName>
    </submittedName>
</protein>
<name>A0A8J7LWJ9_9RHOB</name>